<evidence type="ECO:0000313" key="2">
    <source>
        <dbReference type="EMBL" id="KKT37626.1"/>
    </source>
</evidence>
<feature type="non-terminal residue" evidence="2">
    <location>
        <position position="1"/>
    </location>
</feature>
<accession>A0A0G1GRF0</accession>
<name>A0A0G1GRF0_9BACT</name>
<protein>
    <submittedName>
        <fullName evidence="2">Uncharacterized protein</fullName>
    </submittedName>
</protein>
<reference evidence="2 3" key="1">
    <citation type="journal article" date="2015" name="Nature">
        <title>rRNA introns, odd ribosomes, and small enigmatic genomes across a large radiation of phyla.</title>
        <authorList>
            <person name="Brown C.T."/>
            <person name="Hug L.A."/>
            <person name="Thomas B.C."/>
            <person name="Sharon I."/>
            <person name="Castelle C.J."/>
            <person name="Singh A."/>
            <person name="Wilkins M.J."/>
            <person name="Williams K.H."/>
            <person name="Banfield J.F."/>
        </authorList>
    </citation>
    <scope>NUCLEOTIDE SEQUENCE [LARGE SCALE GENOMIC DNA]</scope>
</reference>
<comment type="caution">
    <text evidence="2">The sequence shown here is derived from an EMBL/GenBank/DDBJ whole genome shotgun (WGS) entry which is preliminary data.</text>
</comment>
<dbReference type="Proteomes" id="UP000034097">
    <property type="component" value="Unassembled WGS sequence"/>
</dbReference>
<keyword evidence="1" id="KW-1133">Transmembrane helix</keyword>
<keyword evidence="1" id="KW-0812">Transmembrane</keyword>
<organism evidence="2 3">
    <name type="scientific">Candidatus Collierbacteria bacterium GW2011_GWF1_44_12</name>
    <dbReference type="NCBI Taxonomy" id="1618402"/>
    <lineage>
        <taxon>Bacteria</taxon>
        <taxon>Candidatus Collieribacteriota</taxon>
    </lineage>
</organism>
<sequence>YIYTASSNLPEEKLLNLYQSKSPFWIALSVDKDTLAYSPLKLITSIPHLYFNHQKLVRYDTGVDWYNSWTLPEGKHHILIFYAPQYLEFAGFLLIALSLTGSIIYFLFTLTRTIKNRLAKTKRLHASHN</sequence>
<gene>
    <name evidence="2" type="ORF">UW26_C0028G0001</name>
</gene>
<proteinExistence type="predicted"/>
<dbReference type="AlphaFoldDB" id="A0A0G1GRF0"/>
<feature type="transmembrane region" description="Helical" evidence="1">
    <location>
        <begin position="89"/>
        <end position="110"/>
    </location>
</feature>
<dbReference type="EMBL" id="LCHQ01000028">
    <property type="protein sequence ID" value="KKT37626.1"/>
    <property type="molecule type" value="Genomic_DNA"/>
</dbReference>
<keyword evidence="1" id="KW-0472">Membrane</keyword>
<evidence type="ECO:0000313" key="3">
    <source>
        <dbReference type="Proteomes" id="UP000034097"/>
    </source>
</evidence>
<evidence type="ECO:0000256" key="1">
    <source>
        <dbReference type="SAM" id="Phobius"/>
    </source>
</evidence>